<keyword evidence="2" id="KW-1185">Reference proteome</keyword>
<organism evidence="1 2">
    <name type="scientific">Nitrospira tepida</name>
    <dbReference type="NCBI Taxonomy" id="2973512"/>
    <lineage>
        <taxon>Bacteria</taxon>
        <taxon>Pseudomonadati</taxon>
        <taxon>Nitrospirota</taxon>
        <taxon>Nitrospiria</taxon>
        <taxon>Nitrospirales</taxon>
        <taxon>Nitrospiraceae</taxon>
        <taxon>Nitrospira</taxon>
    </lineage>
</organism>
<evidence type="ECO:0000313" key="2">
    <source>
        <dbReference type="Proteomes" id="UP001179121"/>
    </source>
</evidence>
<dbReference type="RefSeq" id="WP_289267344.1">
    <property type="nucleotide sequence ID" value="NZ_OX365700.1"/>
</dbReference>
<proteinExistence type="predicted"/>
<name>A0AA86T9J1_9BACT</name>
<gene>
    <name evidence="1" type="ORF">DNFV4_00781</name>
</gene>
<dbReference type="Proteomes" id="UP001179121">
    <property type="component" value="Chromosome"/>
</dbReference>
<dbReference type="KEGG" id="nti:DNFV4_00781"/>
<evidence type="ECO:0000313" key="1">
    <source>
        <dbReference type="EMBL" id="CAI4030353.1"/>
    </source>
</evidence>
<protein>
    <submittedName>
        <fullName evidence="1">Uncharacterized protein</fullName>
    </submittedName>
</protein>
<reference evidence="1" key="1">
    <citation type="submission" date="2022-10" db="EMBL/GenBank/DDBJ databases">
        <authorList>
            <person name="Koch H."/>
        </authorList>
    </citation>
    <scope>NUCLEOTIDE SEQUENCE</scope>
    <source>
        <strain evidence="1">DNF</strain>
    </source>
</reference>
<sequence length="184" mass="20522">MFQQGGSQPKQPLTPLHAAEALFALLPKSLTPKTLDQYGLSLTTEQAQQVSRELLSLSLYWIQAALTAHYKDIGDVLVTPELHRLLRERWTTVFRMPAAGWRTFLPEAEARRRDYLEVAEQGGGQIDIGNRAVARMESDWTIRPEQKAALLSLIVDLVPMEAIGKFVEALELVPPPEAQGSATY</sequence>
<dbReference type="AlphaFoldDB" id="A0AA86T9J1"/>
<dbReference type="EMBL" id="OX365700">
    <property type="protein sequence ID" value="CAI4030353.1"/>
    <property type="molecule type" value="Genomic_DNA"/>
</dbReference>
<accession>A0AA86T9J1</accession>